<dbReference type="RefSeq" id="WP_159961869.1">
    <property type="nucleotide sequence ID" value="NZ_OCNK01000010.1"/>
</dbReference>
<dbReference type="PROSITE" id="PS51186">
    <property type="entry name" value="GNAT"/>
    <property type="match status" value="1"/>
</dbReference>
<dbReference type="Pfam" id="PF00583">
    <property type="entry name" value="Acetyltransf_1"/>
    <property type="match status" value="1"/>
</dbReference>
<evidence type="ECO:0000259" key="1">
    <source>
        <dbReference type="PROSITE" id="PS51186"/>
    </source>
</evidence>
<dbReference type="GO" id="GO:0016747">
    <property type="term" value="F:acyltransferase activity, transferring groups other than amino-acyl groups"/>
    <property type="evidence" value="ECO:0007669"/>
    <property type="project" value="InterPro"/>
</dbReference>
<dbReference type="Gene3D" id="3.40.630.30">
    <property type="match status" value="1"/>
</dbReference>
<keyword evidence="3" id="KW-1185">Reference proteome</keyword>
<dbReference type="InterPro" id="IPR016181">
    <property type="entry name" value="Acyl_CoA_acyltransferase"/>
</dbReference>
<keyword evidence="2" id="KW-0808">Transferase</keyword>
<feature type="domain" description="N-acetyltransferase" evidence="1">
    <location>
        <begin position="20"/>
        <end position="157"/>
    </location>
</feature>
<dbReference type="Proteomes" id="UP000219482">
    <property type="component" value="Unassembled WGS sequence"/>
</dbReference>
<proteinExistence type="predicted"/>
<dbReference type="OrthoDB" id="8593648at2"/>
<evidence type="ECO:0000313" key="3">
    <source>
        <dbReference type="Proteomes" id="UP000219482"/>
    </source>
</evidence>
<organism evidence="2 3">
    <name type="scientific">Blastococcus haudaquaticus</name>
    <dbReference type="NCBI Taxonomy" id="1938745"/>
    <lineage>
        <taxon>Bacteria</taxon>
        <taxon>Bacillati</taxon>
        <taxon>Actinomycetota</taxon>
        <taxon>Actinomycetes</taxon>
        <taxon>Geodermatophilales</taxon>
        <taxon>Geodermatophilaceae</taxon>
        <taxon>Blastococcus</taxon>
    </lineage>
</organism>
<accession>A0A286H8Z3</accession>
<sequence length="159" mass="16768">MTTAGDGGISVVGFAELSATTVRARLLDAHDRFWDVETRALHDPVWFHQFGGFGALARSSTGEDVGYVLGAVTADRLAHLHLLAVRDDHRGTSLGRQLCGWFDGLATSTGARVVQTVVRPDDAAALAFHTALGAGAHLSRDHAGPGADRVVLTRFLALG</sequence>
<name>A0A286H8Z3_9ACTN</name>
<gene>
    <name evidence="2" type="ORF">SAMN06272739_0013</name>
</gene>
<evidence type="ECO:0000313" key="2">
    <source>
        <dbReference type="EMBL" id="SOE04182.1"/>
    </source>
</evidence>
<protein>
    <submittedName>
        <fullName evidence="2">Acetyltransferase (GNAT) family protein</fullName>
    </submittedName>
</protein>
<reference evidence="3" key="1">
    <citation type="submission" date="2017-09" db="EMBL/GenBank/DDBJ databases">
        <authorList>
            <person name="Varghese N."/>
            <person name="Submissions S."/>
        </authorList>
    </citation>
    <scope>NUCLEOTIDE SEQUENCE [LARGE SCALE GENOMIC DNA]</scope>
    <source>
        <strain evidence="3">DSM 44270</strain>
    </source>
</reference>
<dbReference type="AlphaFoldDB" id="A0A286H8Z3"/>
<dbReference type="EMBL" id="OCNK01000010">
    <property type="protein sequence ID" value="SOE04182.1"/>
    <property type="molecule type" value="Genomic_DNA"/>
</dbReference>
<dbReference type="SUPFAM" id="SSF55729">
    <property type="entry name" value="Acyl-CoA N-acyltransferases (Nat)"/>
    <property type="match status" value="1"/>
</dbReference>
<dbReference type="InterPro" id="IPR000182">
    <property type="entry name" value="GNAT_dom"/>
</dbReference>